<feature type="transmembrane region" description="Helical" evidence="14">
    <location>
        <begin position="204"/>
        <end position="221"/>
    </location>
</feature>
<evidence type="ECO:0000259" key="15">
    <source>
        <dbReference type="Pfam" id="PF00520"/>
    </source>
</evidence>
<evidence type="ECO:0000256" key="13">
    <source>
        <dbReference type="SAM" id="MobiDB-lite"/>
    </source>
</evidence>
<dbReference type="InterPro" id="IPR027359">
    <property type="entry name" value="Volt_channel_dom_sf"/>
</dbReference>
<evidence type="ECO:0000256" key="1">
    <source>
        <dbReference type="ARBA" id="ARBA00004651"/>
    </source>
</evidence>
<evidence type="ECO:0000256" key="4">
    <source>
        <dbReference type="ARBA" id="ARBA00022475"/>
    </source>
</evidence>
<feature type="transmembrane region" description="Helical" evidence="14">
    <location>
        <begin position="174"/>
        <end position="192"/>
    </location>
</feature>
<keyword evidence="5 14" id="KW-0812">Transmembrane</keyword>
<keyword evidence="8" id="KW-0175">Coiled coil</keyword>
<keyword evidence="7 14" id="KW-1133">Transmembrane helix</keyword>
<evidence type="ECO:0000256" key="5">
    <source>
        <dbReference type="ARBA" id="ARBA00022692"/>
    </source>
</evidence>
<sequence length="303" mass="34089">MVTGNLTPLEEGVSFTSSTVPETKGASSEPPISRVERRSRLSSMVAVNVTAENKVNFGIPSRQSMADFALEKHGEDDWRNKVHHFLGQKWLQLTLSGLLVADVLIIFAELFLQAEYPSCRLVERDCEACCSGSGAERWLAGSGHDEVCEAGYEPIGVPGCDSYKWHTVHVIEEVLFYTTVGILSIFLVENLVEMAVLGVRKYFQQVFLALDFFVVTISLTMELTLHLMHSQLGQMVAILVIFRLWRFVRIGHGIMEVASELTHDQYLPLIDYVMDCEDKMRQAGIKIPEKTQKCKKLLEDGHH</sequence>
<feature type="region of interest" description="Disordered" evidence="13">
    <location>
        <begin position="13"/>
        <end position="34"/>
    </location>
</feature>
<dbReference type="Gene3D" id="1.20.120.350">
    <property type="entry name" value="Voltage-gated potassium channels. Chain C"/>
    <property type="match status" value="1"/>
</dbReference>
<comment type="subcellular location">
    <subcellularLocation>
        <location evidence="1">Cell membrane</location>
        <topology evidence="1">Multi-pass membrane protein</topology>
    </subcellularLocation>
</comment>
<evidence type="ECO:0000256" key="11">
    <source>
        <dbReference type="ARBA" id="ARBA00023303"/>
    </source>
</evidence>
<keyword evidence="10 14" id="KW-0472">Membrane</keyword>
<dbReference type="InterPro" id="IPR031846">
    <property type="entry name" value="Hvcn1"/>
</dbReference>
<keyword evidence="9" id="KW-0406">Ion transport</keyword>
<dbReference type="GO" id="GO:0034702">
    <property type="term" value="C:monoatomic ion channel complex"/>
    <property type="evidence" value="ECO:0007669"/>
    <property type="project" value="UniProtKB-KW"/>
</dbReference>
<dbReference type="PANTHER" id="PTHR46480">
    <property type="entry name" value="F20B24.22"/>
    <property type="match status" value="1"/>
</dbReference>
<dbReference type="Pfam" id="PF00520">
    <property type="entry name" value="Ion_trans"/>
    <property type="match status" value="1"/>
</dbReference>
<dbReference type="EMBL" id="CAACVS010000302">
    <property type="protein sequence ID" value="VEU40753.1"/>
    <property type="molecule type" value="Genomic_DNA"/>
</dbReference>
<dbReference type="Proteomes" id="UP000291116">
    <property type="component" value="Unassembled WGS sequence"/>
</dbReference>
<dbReference type="AlphaFoldDB" id="A0A448ZFC1"/>
<dbReference type="PANTHER" id="PTHR46480:SF1">
    <property type="entry name" value="VOLTAGE-GATED HYDROGEN CHANNEL 1"/>
    <property type="match status" value="1"/>
</dbReference>
<evidence type="ECO:0000256" key="12">
    <source>
        <dbReference type="ARBA" id="ARBA00031989"/>
    </source>
</evidence>
<keyword evidence="11" id="KW-0407">Ion channel</keyword>
<feature type="transmembrane region" description="Helical" evidence="14">
    <location>
        <begin position="90"/>
        <end position="112"/>
    </location>
</feature>
<evidence type="ECO:0000256" key="14">
    <source>
        <dbReference type="SAM" id="Phobius"/>
    </source>
</evidence>
<dbReference type="OrthoDB" id="427456at2759"/>
<evidence type="ECO:0000313" key="17">
    <source>
        <dbReference type="Proteomes" id="UP000291116"/>
    </source>
</evidence>
<evidence type="ECO:0000256" key="7">
    <source>
        <dbReference type="ARBA" id="ARBA00022989"/>
    </source>
</evidence>
<protein>
    <recommendedName>
        <fullName evidence="2">Voltage-gated hydrogen channel 1</fullName>
    </recommendedName>
    <alternativeName>
        <fullName evidence="12">Hydrogen voltage-gated channel 1</fullName>
    </alternativeName>
</protein>
<name>A0A448ZFC1_9STRA</name>
<reference evidence="16 17" key="1">
    <citation type="submission" date="2019-01" db="EMBL/GenBank/DDBJ databases">
        <authorList>
            <person name="Ferrante I. M."/>
        </authorList>
    </citation>
    <scope>NUCLEOTIDE SEQUENCE [LARGE SCALE GENOMIC DNA]</scope>
    <source>
        <strain evidence="16 17">B856</strain>
    </source>
</reference>
<keyword evidence="4" id="KW-1003">Cell membrane</keyword>
<keyword evidence="3" id="KW-0813">Transport</keyword>
<accession>A0A448ZFC1</accession>
<evidence type="ECO:0000256" key="3">
    <source>
        <dbReference type="ARBA" id="ARBA00022448"/>
    </source>
</evidence>
<evidence type="ECO:0000256" key="10">
    <source>
        <dbReference type="ARBA" id="ARBA00023136"/>
    </source>
</evidence>
<dbReference type="GO" id="GO:0005886">
    <property type="term" value="C:plasma membrane"/>
    <property type="evidence" value="ECO:0007669"/>
    <property type="project" value="UniProtKB-SubCell"/>
</dbReference>
<evidence type="ECO:0000313" key="16">
    <source>
        <dbReference type="EMBL" id="VEU40753.1"/>
    </source>
</evidence>
<proteinExistence type="predicted"/>
<keyword evidence="6" id="KW-0851">Voltage-gated channel</keyword>
<evidence type="ECO:0000256" key="8">
    <source>
        <dbReference type="ARBA" id="ARBA00023054"/>
    </source>
</evidence>
<dbReference type="GO" id="GO:0030171">
    <property type="term" value="F:voltage-gated proton channel activity"/>
    <property type="evidence" value="ECO:0007669"/>
    <property type="project" value="InterPro"/>
</dbReference>
<evidence type="ECO:0000256" key="9">
    <source>
        <dbReference type="ARBA" id="ARBA00023065"/>
    </source>
</evidence>
<feature type="domain" description="Ion transport" evidence="15">
    <location>
        <begin position="173"/>
        <end position="251"/>
    </location>
</feature>
<dbReference type="InterPro" id="IPR005821">
    <property type="entry name" value="Ion_trans_dom"/>
</dbReference>
<evidence type="ECO:0000256" key="6">
    <source>
        <dbReference type="ARBA" id="ARBA00022882"/>
    </source>
</evidence>
<keyword evidence="17" id="KW-1185">Reference proteome</keyword>
<gene>
    <name evidence="16" type="ORF">PSNMU_V1.4_AUG-EV-PASAV3_0076530</name>
</gene>
<evidence type="ECO:0000256" key="2">
    <source>
        <dbReference type="ARBA" id="ARBA00015897"/>
    </source>
</evidence>
<organism evidence="16 17">
    <name type="scientific">Pseudo-nitzschia multistriata</name>
    <dbReference type="NCBI Taxonomy" id="183589"/>
    <lineage>
        <taxon>Eukaryota</taxon>
        <taxon>Sar</taxon>
        <taxon>Stramenopiles</taxon>
        <taxon>Ochrophyta</taxon>
        <taxon>Bacillariophyta</taxon>
        <taxon>Bacillariophyceae</taxon>
        <taxon>Bacillariophycidae</taxon>
        <taxon>Bacillariales</taxon>
        <taxon>Bacillariaceae</taxon>
        <taxon>Pseudo-nitzschia</taxon>
    </lineage>
</organism>